<dbReference type="Gene3D" id="3.40.1190.20">
    <property type="match status" value="1"/>
</dbReference>
<dbReference type="InterPro" id="IPR029056">
    <property type="entry name" value="Ribokinase-like"/>
</dbReference>
<organism evidence="8 9">
    <name type="scientific">Halanaerobium salsuginis</name>
    <dbReference type="NCBI Taxonomy" id="29563"/>
    <lineage>
        <taxon>Bacteria</taxon>
        <taxon>Bacillati</taxon>
        <taxon>Bacillota</taxon>
        <taxon>Clostridia</taxon>
        <taxon>Halanaerobiales</taxon>
        <taxon>Halanaerobiaceae</taxon>
        <taxon>Halanaerobium</taxon>
    </lineage>
</organism>
<dbReference type="GO" id="GO:0006000">
    <property type="term" value="P:fructose metabolic process"/>
    <property type="evidence" value="ECO:0007669"/>
    <property type="project" value="UniProtKB-ARBA"/>
</dbReference>
<keyword evidence="5" id="KW-0067">ATP-binding</keyword>
<dbReference type="InterPro" id="IPR050306">
    <property type="entry name" value="PfkB_Carbo_kinase"/>
</dbReference>
<dbReference type="GO" id="GO:0008865">
    <property type="term" value="F:fructokinase activity"/>
    <property type="evidence" value="ECO:0007669"/>
    <property type="project" value="UniProtKB-ARBA"/>
</dbReference>
<dbReference type="PANTHER" id="PTHR43085">
    <property type="entry name" value="HEXOKINASE FAMILY MEMBER"/>
    <property type="match status" value="1"/>
</dbReference>
<dbReference type="Pfam" id="PF00294">
    <property type="entry name" value="PfkB"/>
    <property type="match status" value="1"/>
</dbReference>
<dbReference type="CDD" id="cd01167">
    <property type="entry name" value="bac_FRK"/>
    <property type="match status" value="1"/>
</dbReference>
<dbReference type="AlphaFoldDB" id="A0A1I4GNX6"/>
<dbReference type="InterPro" id="IPR011611">
    <property type="entry name" value="PfkB_dom"/>
</dbReference>
<reference evidence="8 9" key="1">
    <citation type="submission" date="2016-10" db="EMBL/GenBank/DDBJ databases">
        <authorList>
            <person name="de Groot N.N."/>
        </authorList>
    </citation>
    <scope>NUCLEOTIDE SEQUENCE [LARGE SCALE GENOMIC DNA]</scope>
    <source>
        <strain evidence="8 9">ATCC 51327</strain>
    </source>
</reference>
<proteinExistence type="inferred from homology"/>
<dbReference type="EMBL" id="FOTI01000007">
    <property type="protein sequence ID" value="SFL31734.1"/>
    <property type="molecule type" value="Genomic_DNA"/>
</dbReference>
<comment type="similarity">
    <text evidence="1 6">Belongs to the carbohydrate kinase PfkB family.</text>
</comment>
<dbReference type="InterPro" id="IPR002139">
    <property type="entry name" value="Ribo/fructo_kinase"/>
</dbReference>
<dbReference type="SUPFAM" id="SSF53613">
    <property type="entry name" value="Ribokinase-like"/>
    <property type="match status" value="1"/>
</dbReference>
<accession>A0A1I4GNX6</accession>
<evidence type="ECO:0000256" key="4">
    <source>
        <dbReference type="ARBA" id="ARBA00022777"/>
    </source>
</evidence>
<dbReference type="OrthoDB" id="9813569at2"/>
<name>A0A1I4GNX6_9FIRM</name>
<dbReference type="RefSeq" id="WP_089860130.1">
    <property type="nucleotide sequence ID" value="NZ_FOTI01000007.1"/>
</dbReference>
<feature type="domain" description="Carbohydrate kinase PfkB" evidence="7">
    <location>
        <begin position="7"/>
        <end position="308"/>
    </location>
</feature>
<evidence type="ECO:0000313" key="9">
    <source>
        <dbReference type="Proteomes" id="UP000199006"/>
    </source>
</evidence>
<protein>
    <submittedName>
        <fullName evidence="8">Fructokinase</fullName>
    </submittedName>
</protein>
<keyword evidence="4 6" id="KW-0418">Kinase</keyword>
<dbReference type="InterPro" id="IPR002173">
    <property type="entry name" value="Carboh/pur_kinase_PfkB_CS"/>
</dbReference>
<evidence type="ECO:0000313" key="8">
    <source>
        <dbReference type="EMBL" id="SFL31734.1"/>
    </source>
</evidence>
<evidence type="ECO:0000256" key="6">
    <source>
        <dbReference type="RuleBase" id="RU003704"/>
    </source>
</evidence>
<evidence type="ECO:0000259" key="7">
    <source>
        <dbReference type="Pfam" id="PF00294"/>
    </source>
</evidence>
<evidence type="ECO:0000256" key="5">
    <source>
        <dbReference type="ARBA" id="ARBA00022840"/>
    </source>
</evidence>
<evidence type="ECO:0000256" key="1">
    <source>
        <dbReference type="ARBA" id="ARBA00010688"/>
    </source>
</evidence>
<dbReference type="GO" id="GO:0005524">
    <property type="term" value="F:ATP binding"/>
    <property type="evidence" value="ECO:0007669"/>
    <property type="project" value="UniProtKB-KW"/>
</dbReference>
<dbReference type="PRINTS" id="PR00990">
    <property type="entry name" value="RIBOKINASE"/>
</dbReference>
<dbReference type="PANTHER" id="PTHR43085:SF1">
    <property type="entry name" value="PSEUDOURIDINE KINASE-RELATED"/>
    <property type="match status" value="1"/>
</dbReference>
<keyword evidence="9" id="KW-1185">Reference proteome</keyword>
<dbReference type="Proteomes" id="UP000199006">
    <property type="component" value="Unassembled WGS sequence"/>
</dbReference>
<keyword evidence="3" id="KW-0547">Nucleotide-binding</keyword>
<evidence type="ECO:0000256" key="3">
    <source>
        <dbReference type="ARBA" id="ARBA00022741"/>
    </source>
</evidence>
<gene>
    <name evidence="8" type="ORF">SAMN02983006_00834</name>
</gene>
<dbReference type="STRING" id="29563.SAMN02983006_00834"/>
<dbReference type="PROSITE" id="PS00584">
    <property type="entry name" value="PFKB_KINASES_2"/>
    <property type="match status" value="1"/>
</dbReference>
<evidence type="ECO:0000256" key="2">
    <source>
        <dbReference type="ARBA" id="ARBA00022679"/>
    </source>
</evidence>
<dbReference type="PROSITE" id="PS00583">
    <property type="entry name" value="PFKB_KINASES_1"/>
    <property type="match status" value="1"/>
</dbReference>
<keyword evidence="2 6" id="KW-0808">Transferase</keyword>
<sequence length="318" mass="34865">MAKNKTGVITLGEALIDFTPLDKENLDFRKNPGGAPANVAVALSRLGVKTTMIAKVGDDVLGRFLQQKLQSENVNVDNFILTEEAKTAITFVTLTESGERSFDFYIEPSADRFLRESEIDQAIFTANKIYHFGSISLIDEPARSATKKGIELAQKNGMLISYDPNLREMLWNSLADAKKTILSVMDQIDILKVSAEELEFLTGESKIESGANILTQKYQIPVIFITDGSQGAYYYYQSELGFVASYPAEAVDTTGAGDAFMSAVLYCFNKAKLSLDQLNKSFLRDTLKFANYSGSLAVAVSGAMSALPMLAEVEKFKA</sequence>